<evidence type="ECO:0000256" key="9">
    <source>
        <dbReference type="ARBA" id="ARBA00047928"/>
    </source>
</evidence>
<dbReference type="SUPFAM" id="SSF51126">
    <property type="entry name" value="Pectin lyase-like"/>
    <property type="match status" value="1"/>
</dbReference>
<dbReference type="GO" id="GO:0005576">
    <property type="term" value="C:extracellular region"/>
    <property type="evidence" value="ECO:0007669"/>
    <property type="project" value="UniProtKB-SubCell"/>
</dbReference>
<evidence type="ECO:0000256" key="2">
    <source>
        <dbReference type="ARBA" id="ARBA00005184"/>
    </source>
</evidence>
<dbReference type="PANTHER" id="PTHR31321:SF127">
    <property type="entry name" value="PECTINESTERASE"/>
    <property type="match status" value="1"/>
</dbReference>
<keyword evidence="6" id="KW-0732">Signal</keyword>
<evidence type="ECO:0000256" key="5">
    <source>
        <dbReference type="ARBA" id="ARBA00022525"/>
    </source>
</evidence>
<dbReference type="PANTHER" id="PTHR31321">
    <property type="entry name" value="ACYL-COA THIOESTER HYDROLASE YBHC-RELATED"/>
    <property type="match status" value="1"/>
</dbReference>
<protein>
    <recommendedName>
        <fullName evidence="4">pectinesterase</fullName>
        <ecNumber evidence="4">3.1.1.11</ecNumber>
    </recommendedName>
</protein>
<keyword evidence="10" id="KW-0472">Membrane</keyword>
<comment type="catalytic activity">
    <reaction evidence="9">
        <text>[(1-&gt;4)-alpha-D-galacturonosyl methyl ester](n) + n H2O = [(1-&gt;4)-alpha-D-galacturonosyl](n) + n methanol + n H(+)</text>
        <dbReference type="Rhea" id="RHEA:22380"/>
        <dbReference type="Rhea" id="RHEA-COMP:14570"/>
        <dbReference type="Rhea" id="RHEA-COMP:14573"/>
        <dbReference type="ChEBI" id="CHEBI:15377"/>
        <dbReference type="ChEBI" id="CHEBI:15378"/>
        <dbReference type="ChEBI" id="CHEBI:17790"/>
        <dbReference type="ChEBI" id="CHEBI:140522"/>
        <dbReference type="ChEBI" id="CHEBI:140523"/>
        <dbReference type="EC" id="3.1.1.11"/>
    </reaction>
</comment>
<dbReference type="Gene3D" id="2.160.20.10">
    <property type="entry name" value="Single-stranded right-handed beta-helix, Pectin lyase-like"/>
    <property type="match status" value="1"/>
</dbReference>
<dbReference type="GO" id="GO:0045490">
    <property type="term" value="P:pectin catabolic process"/>
    <property type="evidence" value="ECO:0007669"/>
    <property type="project" value="UniProtKB-UniPathway"/>
</dbReference>
<dbReference type="InterPro" id="IPR012334">
    <property type="entry name" value="Pectin_lyas_fold"/>
</dbReference>
<keyword evidence="10" id="KW-0812">Transmembrane</keyword>
<comment type="pathway">
    <text evidence="2">Glycan metabolism; pectin degradation; 2-dehydro-3-deoxy-D-gluconate from pectin: step 1/5.</text>
</comment>
<dbReference type="InterPro" id="IPR011050">
    <property type="entry name" value="Pectin_lyase_fold/virulence"/>
</dbReference>
<proteinExistence type="inferred from homology"/>
<dbReference type="FunFam" id="2.160.20.10:FF:000014">
    <property type="entry name" value="Pectinesterase"/>
    <property type="match status" value="1"/>
</dbReference>
<feature type="domain" description="Pectinesterase catalytic" evidence="11">
    <location>
        <begin position="58"/>
        <end position="325"/>
    </location>
</feature>
<dbReference type="EMBL" id="JACAZH010000002">
    <property type="protein sequence ID" value="KAF7374101.1"/>
    <property type="molecule type" value="Genomic_DNA"/>
</dbReference>
<evidence type="ECO:0000256" key="4">
    <source>
        <dbReference type="ARBA" id="ARBA00013229"/>
    </source>
</evidence>
<evidence type="ECO:0000256" key="3">
    <source>
        <dbReference type="ARBA" id="ARBA00008891"/>
    </source>
</evidence>
<name>A0A8H6ZC09_9AGAR</name>
<evidence type="ECO:0000256" key="10">
    <source>
        <dbReference type="SAM" id="Phobius"/>
    </source>
</evidence>
<dbReference type="GO" id="GO:0030599">
    <property type="term" value="F:pectinesterase activity"/>
    <property type="evidence" value="ECO:0007669"/>
    <property type="project" value="UniProtKB-EC"/>
</dbReference>
<keyword evidence="13" id="KW-1185">Reference proteome</keyword>
<keyword evidence="5" id="KW-0964">Secreted</keyword>
<evidence type="ECO:0000313" key="13">
    <source>
        <dbReference type="Proteomes" id="UP000623467"/>
    </source>
</evidence>
<evidence type="ECO:0000259" key="11">
    <source>
        <dbReference type="Pfam" id="PF01095"/>
    </source>
</evidence>
<keyword evidence="8" id="KW-0063">Aspartyl esterase</keyword>
<comment type="similarity">
    <text evidence="3">Belongs to the pectinesterase family.</text>
</comment>
<reference evidence="12" key="1">
    <citation type="submission" date="2020-05" db="EMBL/GenBank/DDBJ databases">
        <title>Mycena genomes resolve the evolution of fungal bioluminescence.</title>
        <authorList>
            <person name="Tsai I.J."/>
        </authorList>
    </citation>
    <scope>NUCLEOTIDE SEQUENCE</scope>
    <source>
        <strain evidence="12">160909Yilan</strain>
    </source>
</reference>
<keyword evidence="7" id="KW-0378">Hydrolase</keyword>
<dbReference type="Pfam" id="PF01095">
    <property type="entry name" value="Pectinesterase"/>
    <property type="match status" value="1"/>
</dbReference>
<keyword evidence="10" id="KW-1133">Transmembrane helix</keyword>
<comment type="subcellular location">
    <subcellularLocation>
        <location evidence="1">Secreted</location>
    </subcellularLocation>
</comment>
<gene>
    <name evidence="12" type="ORF">MSAN_00291200</name>
</gene>
<evidence type="ECO:0000256" key="8">
    <source>
        <dbReference type="ARBA" id="ARBA00023085"/>
    </source>
</evidence>
<evidence type="ECO:0000256" key="1">
    <source>
        <dbReference type="ARBA" id="ARBA00004613"/>
    </source>
</evidence>
<organism evidence="12 13">
    <name type="scientific">Mycena sanguinolenta</name>
    <dbReference type="NCBI Taxonomy" id="230812"/>
    <lineage>
        <taxon>Eukaryota</taxon>
        <taxon>Fungi</taxon>
        <taxon>Dikarya</taxon>
        <taxon>Basidiomycota</taxon>
        <taxon>Agaricomycotina</taxon>
        <taxon>Agaricomycetes</taxon>
        <taxon>Agaricomycetidae</taxon>
        <taxon>Agaricales</taxon>
        <taxon>Marasmiineae</taxon>
        <taxon>Mycenaceae</taxon>
        <taxon>Mycena</taxon>
    </lineage>
</organism>
<dbReference type="OrthoDB" id="2019149at2759"/>
<evidence type="ECO:0000256" key="7">
    <source>
        <dbReference type="ARBA" id="ARBA00022801"/>
    </source>
</evidence>
<comment type="caution">
    <text evidence="12">The sequence shown here is derived from an EMBL/GenBank/DDBJ whole genome shotgun (WGS) entry which is preliminary data.</text>
</comment>
<dbReference type="UniPathway" id="UPA00545">
    <property type="reaction ID" value="UER00823"/>
</dbReference>
<dbReference type="AlphaFoldDB" id="A0A8H6ZC09"/>
<dbReference type="Proteomes" id="UP000623467">
    <property type="component" value="Unassembled WGS sequence"/>
</dbReference>
<dbReference type="EC" id="3.1.1.11" evidence="4"/>
<sequence>MCPLDSSDKQPRPGAENCNIITLFFVAYVFAVILGGHATPTGLEKRASRTTPPAGAIVVRQTGATSGQFTTIQAAVNSLPNDSSARSIFIFPGTYKEQVFITRTGPLTIYGSTTDTTSYTSNSVTITFSDSAAQAGSDDPSGTLRVHKDNFAMYNVNVRNTFGVGSQALALSAYGTNQGYYGCAFYGYQDTLLAEIGNQFYGVCYIEGAVDFIWGQHARAWFEKSVIASVAAGSITADGPSDSADDSIFVINESSLIVSSSATSALTGQVYLGRPWTQFARVVYTSVNMGAHINPAGWSIWSTATPNTADVLFAEFASSGAGASGTRASFSEKLSSNTGFMAANILGSNWTTWVDSAYA</sequence>
<feature type="transmembrane region" description="Helical" evidence="10">
    <location>
        <begin position="20"/>
        <end position="39"/>
    </location>
</feature>
<accession>A0A8H6ZC09</accession>
<evidence type="ECO:0000313" key="12">
    <source>
        <dbReference type="EMBL" id="KAF7374101.1"/>
    </source>
</evidence>
<evidence type="ECO:0000256" key="6">
    <source>
        <dbReference type="ARBA" id="ARBA00022729"/>
    </source>
</evidence>
<dbReference type="InterPro" id="IPR000070">
    <property type="entry name" value="Pectinesterase_cat"/>
</dbReference>
<dbReference type="GO" id="GO:0042545">
    <property type="term" value="P:cell wall modification"/>
    <property type="evidence" value="ECO:0007669"/>
    <property type="project" value="InterPro"/>
</dbReference>